<dbReference type="SUPFAM" id="SSF56300">
    <property type="entry name" value="Metallo-dependent phosphatases"/>
    <property type="match status" value="1"/>
</dbReference>
<dbReference type="InterPro" id="IPR019079">
    <property type="entry name" value="Capsule_synth_CapA"/>
</dbReference>
<organism evidence="3">
    <name type="scientific">marine metagenome</name>
    <dbReference type="NCBI Taxonomy" id="408172"/>
    <lineage>
        <taxon>unclassified sequences</taxon>
        <taxon>metagenomes</taxon>
        <taxon>ecological metagenomes</taxon>
    </lineage>
</organism>
<dbReference type="EMBL" id="UINC01001208">
    <property type="protein sequence ID" value="SUZ74371.1"/>
    <property type="molecule type" value="Genomic_DNA"/>
</dbReference>
<evidence type="ECO:0000313" key="3">
    <source>
        <dbReference type="EMBL" id="SUZ74371.1"/>
    </source>
</evidence>
<dbReference type="PANTHER" id="PTHR33393:SF13">
    <property type="entry name" value="PGA BIOSYNTHESIS PROTEIN CAPA"/>
    <property type="match status" value="1"/>
</dbReference>
<dbReference type="PANTHER" id="PTHR33393">
    <property type="entry name" value="POLYGLUTAMINE SYNTHESIS ACCESSORY PROTEIN RV0574C-RELATED"/>
    <property type="match status" value="1"/>
</dbReference>
<reference evidence="3" key="1">
    <citation type="submission" date="2018-05" db="EMBL/GenBank/DDBJ databases">
        <authorList>
            <person name="Lanie J.A."/>
            <person name="Ng W.-L."/>
            <person name="Kazmierczak K.M."/>
            <person name="Andrzejewski T.M."/>
            <person name="Davidsen T.M."/>
            <person name="Wayne K.J."/>
            <person name="Tettelin H."/>
            <person name="Glass J.I."/>
            <person name="Rusch D."/>
            <person name="Podicherti R."/>
            <person name="Tsui H.-C.T."/>
            <person name="Winkler M.E."/>
        </authorList>
    </citation>
    <scope>NUCLEOTIDE SEQUENCE</scope>
</reference>
<name>A0A381Q4X3_9ZZZZ</name>
<comment type="similarity">
    <text evidence="1">Belongs to the CapA family.</text>
</comment>
<dbReference type="InterPro" id="IPR029052">
    <property type="entry name" value="Metallo-depent_PP-like"/>
</dbReference>
<dbReference type="CDD" id="cd07381">
    <property type="entry name" value="MPP_CapA"/>
    <property type="match status" value="1"/>
</dbReference>
<accession>A0A381Q4X3</accession>
<dbReference type="AlphaFoldDB" id="A0A381Q4X3"/>
<dbReference type="Pfam" id="PF09587">
    <property type="entry name" value="PGA_cap"/>
    <property type="match status" value="1"/>
</dbReference>
<gene>
    <name evidence="3" type="ORF">METZ01_LOCUS27225</name>
</gene>
<evidence type="ECO:0000256" key="1">
    <source>
        <dbReference type="ARBA" id="ARBA00005662"/>
    </source>
</evidence>
<dbReference type="SMART" id="SM00854">
    <property type="entry name" value="PGA_cap"/>
    <property type="match status" value="1"/>
</dbReference>
<feature type="domain" description="Capsule synthesis protein CapA" evidence="2">
    <location>
        <begin position="52"/>
        <end position="342"/>
    </location>
</feature>
<evidence type="ECO:0000259" key="2">
    <source>
        <dbReference type="SMART" id="SM00854"/>
    </source>
</evidence>
<proteinExistence type="inferred from homology"/>
<sequence length="439" mass="46976">MALALLLAASAGAVPFPLAAQAPSPYRPDVPGSGDRADYAYELETTVEDGFTIAAVGDLIMAWPPEVGDPSNAGLIDVIRAADVAYANFEAHVLDMRTLPVERNGGFVGEPEVATAVRNMGFDVVGRSNNHSGDFGPGGLLTSDSIIRAAGLVSVGSGPDYRWARAPGYFMTPKGRTAFIVASSSFGRNPVSADDPTRGGSNPLRVTRCTVVPAARLAEFRDRSDCVRAGDVDKPTWSYAMDQGDLEAILGSIREAKMRSDFLAVGIHAHQTVYEDTPVTRYGNSGAVFDPTVADFLREYAHATIDAGADAFFGTGPHILRGIEIYRGRPVFYGLGEFFRQMGIIGLPGSEPTRGSGTLYDPIRYEHVMAVSTFAGGEVSEIRLYPIDLGWADRFSTRGVPRSPTPEVARRILERLQDLSAPFGTEISIEGEIGVIRPG</sequence>
<protein>
    <recommendedName>
        <fullName evidence="2">Capsule synthesis protein CapA domain-containing protein</fullName>
    </recommendedName>
</protein>
<dbReference type="InterPro" id="IPR052169">
    <property type="entry name" value="CW_Biosynth-Accessory"/>
</dbReference>